<gene>
    <name evidence="3" type="ORF">IT779_02980</name>
</gene>
<dbReference type="Gene3D" id="3.40.50.1820">
    <property type="entry name" value="alpha/beta hydrolase"/>
    <property type="match status" value="1"/>
</dbReference>
<keyword evidence="1" id="KW-0732">Signal</keyword>
<name>A0A931I7M5_9NOCA</name>
<evidence type="ECO:0000313" key="3">
    <source>
        <dbReference type="EMBL" id="MBH0775247.1"/>
    </source>
</evidence>
<protein>
    <recommendedName>
        <fullName evidence="2">PET hydrolase/cutinase-like domain-containing protein</fullName>
    </recommendedName>
</protein>
<dbReference type="RefSeq" id="WP_196147532.1">
    <property type="nucleotide sequence ID" value="NZ_JADMLG010000001.1"/>
</dbReference>
<dbReference type="SUPFAM" id="SSF53474">
    <property type="entry name" value="alpha/beta-Hydrolases"/>
    <property type="match status" value="1"/>
</dbReference>
<keyword evidence="4" id="KW-1185">Reference proteome</keyword>
<dbReference type="InterPro" id="IPR029058">
    <property type="entry name" value="AB_hydrolase_fold"/>
</dbReference>
<dbReference type="Proteomes" id="UP000655751">
    <property type="component" value="Unassembled WGS sequence"/>
</dbReference>
<dbReference type="EMBL" id="JADMLG010000001">
    <property type="protein sequence ID" value="MBH0775247.1"/>
    <property type="molecule type" value="Genomic_DNA"/>
</dbReference>
<feature type="chain" id="PRO_5037871824" description="PET hydrolase/cutinase-like domain-containing protein" evidence="1">
    <location>
        <begin position="27"/>
        <end position="323"/>
    </location>
</feature>
<sequence length="323" mass="33648">MIGWVRTFLIAAVAVATQATVVVAQADPVGFTPNPGIEATYSAPGPWRVSERISVGCCDSAGASFDLWYPSGLGAGGAGHLIVLWGNGTNAVPTQYRTLLRHLASWGFVVVATEHTATGSGVEIRDSLRYLLDRAADPADELHGKLDTAAVGAVGHSQGATGVVNALRDARGAIATAVPLEIPAQALCSNRPTCADTRTLSTGSVFFVNGSSDGFISPSNQSIPWQIAGLQSNRAYYEATPPHVPKVWATLNGVDHNDVQGQPDCAGASAPCGVGVYGFLGYPTAWLMAELRGDADARRAFRMGGELFAPSAHWSNQTGSAWG</sequence>
<dbReference type="InterPro" id="IPR041127">
    <property type="entry name" value="PET_hydrolase/cutinase-like"/>
</dbReference>
<reference evidence="3" key="1">
    <citation type="submission" date="2020-11" db="EMBL/GenBank/DDBJ databases">
        <title>Nocardia NEAU-351.nov., a novel actinomycete isolated from the cow dung.</title>
        <authorList>
            <person name="Zhang X."/>
        </authorList>
    </citation>
    <scope>NUCLEOTIDE SEQUENCE</scope>
    <source>
        <strain evidence="3">NEAU-351</strain>
    </source>
</reference>
<feature type="signal peptide" evidence="1">
    <location>
        <begin position="1"/>
        <end position="26"/>
    </location>
</feature>
<evidence type="ECO:0000256" key="1">
    <source>
        <dbReference type="SAM" id="SignalP"/>
    </source>
</evidence>
<accession>A0A931I7M5</accession>
<evidence type="ECO:0000313" key="4">
    <source>
        <dbReference type="Proteomes" id="UP000655751"/>
    </source>
</evidence>
<proteinExistence type="predicted"/>
<comment type="caution">
    <text evidence="3">The sequence shown here is derived from an EMBL/GenBank/DDBJ whole genome shotgun (WGS) entry which is preliminary data.</text>
</comment>
<evidence type="ECO:0000259" key="2">
    <source>
        <dbReference type="Pfam" id="PF12740"/>
    </source>
</evidence>
<dbReference type="Pfam" id="PF12740">
    <property type="entry name" value="PETase"/>
    <property type="match status" value="1"/>
</dbReference>
<feature type="domain" description="PET hydrolase/cutinase-like" evidence="2">
    <location>
        <begin position="24"/>
        <end position="181"/>
    </location>
</feature>
<organism evidence="3 4">
    <name type="scientific">Nocardia bovistercoris</name>
    <dbReference type="NCBI Taxonomy" id="2785916"/>
    <lineage>
        <taxon>Bacteria</taxon>
        <taxon>Bacillati</taxon>
        <taxon>Actinomycetota</taxon>
        <taxon>Actinomycetes</taxon>
        <taxon>Mycobacteriales</taxon>
        <taxon>Nocardiaceae</taxon>
        <taxon>Nocardia</taxon>
    </lineage>
</organism>
<dbReference type="AlphaFoldDB" id="A0A931I7M5"/>